<gene>
    <name evidence="1" type="ORF">PV04_04374</name>
</gene>
<dbReference type="EMBL" id="KN846958">
    <property type="protein sequence ID" value="KIW68427.1"/>
    <property type="molecule type" value="Genomic_DNA"/>
</dbReference>
<organism evidence="1 2">
    <name type="scientific">Phialophora macrospora</name>
    <dbReference type="NCBI Taxonomy" id="1851006"/>
    <lineage>
        <taxon>Eukaryota</taxon>
        <taxon>Fungi</taxon>
        <taxon>Dikarya</taxon>
        <taxon>Ascomycota</taxon>
        <taxon>Pezizomycotina</taxon>
        <taxon>Eurotiomycetes</taxon>
        <taxon>Chaetothyriomycetidae</taxon>
        <taxon>Chaetothyriales</taxon>
        <taxon>Herpotrichiellaceae</taxon>
        <taxon>Phialophora</taxon>
    </lineage>
</organism>
<accession>A0A0D2E291</accession>
<dbReference type="Proteomes" id="UP000054266">
    <property type="component" value="Unassembled WGS sequence"/>
</dbReference>
<name>A0A0D2E291_9EURO</name>
<reference evidence="1 2" key="1">
    <citation type="submission" date="2015-01" db="EMBL/GenBank/DDBJ databases">
        <title>The Genome Sequence of Capronia semiimmersa CBS27337.</title>
        <authorList>
            <consortium name="The Broad Institute Genomics Platform"/>
            <person name="Cuomo C."/>
            <person name="de Hoog S."/>
            <person name="Gorbushina A."/>
            <person name="Stielow B."/>
            <person name="Teixiera M."/>
            <person name="Abouelleil A."/>
            <person name="Chapman S.B."/>
            <person name="Priest M."/>
            <person name="Young S.K."/>
            <person name="Wortman J."/>
            <person name="Nusbaum C."/>
            <person name="Birren B."/>
        </authorList>
    </citation>
    <scope>NUCLEOTIDE SEQUENCE [LARGE SCALE GENOMIC DNA]</scope>
    <source>
        <strain evidence="1 2">CBS 27337</strain>
    </source>
</reference>
<evidence type="ECO:0000313" key="1">
    <source>
        <dbReference type="EMBL" id="KIW68427.1"/>
    </source>
</evidence>
<keyword evidence="2" id="KW-1185">Reference proteome</keyword>
<proteinExistence type="predicted"/>
<sequence>MREICTGTDFFKALDPRGYPAAQEKARPWQKLVSSQKKREYGAVEKLVVICSQTHDHGTANLGGY</sequence>
<dbReference type="HOGENOM" id="CLU_2849487_0_0_1"/>
<evidence type="ECO:0000313" key="2">
    <source>
        <dbReference type="Proteomes" id="UP000054266"/>
    </source>
</evidence>
<protein>
    <submittedName>
        <fullName evidence="1">Uncharacterized protein</fullName>
    </submittedName>
</protein>
<dbReference type="AlphaFoldDB" id="A0A0D2E291"/>